<comment type="similarity">
    <text evidence="1">Belongs to the oxygen-dependent FAD-linked oxidoreductase family.</text>
</comment>
<dbReference type="AlphaFoldDB" id="A0A9P9D8H6"/>
<evidence type="ECO:0000256" key="2">
    <source>
        <dbReference type="ARBA" id="ARBA00022630"/>
    </source>
</evidence>
<dbReference type="PANTHER" id="PTHR42973:SF22">
    <property type="entry name" value="FAD-BINDING PCMH-TYPE DOMAIN-CONTAINING PROTEIN-RELATED"/>
    <property type="match status" value="1"/>
</dbReference>
<organism evidence="7 8">
    <name type="scientific">Dendryphion nanum</name>
    <dbReference type="NCBI Taxonomy" id="256645"/>
    <lineage>
        <taxon>Eukaryota</taxon>
        <taxon>Fungi</taxon>
        <taxon>Dikarya</taxon>
        <taxon>Ascomycota</taxon>
        <taxon>Pezizomycotina</taxon>
        <taxon>Dothideomycetes</taxon>
        <taxon>Pleosporomycetidae</taxon>
        <taxon>Pleosporales</taxon>
        <taxon>Torulaceae</taxon>
        <taxon>Dendryphion</taxon>
    </lineage>
</organism>
<dbReference type="GO" id="GO:0016491">
    <property type="term" value="F:oxidoreductase activity"/>
    <property type="evidence" value="ECO:0007669"/>
    <property type="project" value="UniProtKB-KW"/>
</dbReference>
<dbReference type="EMBL" id="JAGMWT010000017">
    <property type="protein sequence ID" value="KAH7114329.1"/>
    <property type="molecule type" value="Genomic_DNA"/>
</dbReference>
<sequence length="498" mass="54335">MASSPTVGACCLALSFLLGNKTYFPSSPSYLESLTSYFSIQASTIHPQCIVFPETADDVSLVVKTLTGLYVDLENETKKECQFAIRSGGHTPWEGAANIDGGVTLDLRRLNSVQVNSAAATVSLGVGGSWDKAYSKLEPLNLSVNGGRSAGVGIGGLSTGGGISYFGTRYGWTADTIVNYEIVLANGSIVDANANKNPDLLWALRGGSNNFGVVTRIDVQTFEQGSFFGGFAYYLPDVWVDEVHEFVRLNDPATYDEFAHFTLTWGFSAAAGLVVANQLEYTKAVEDPPIFAKLRSLPALFRKDGISNVTQLTKDMRAQDVIGQRIFWNTLTFVSTEAAVNATFLRFKESSSTIAGVSGILSSLTLEPLPPALYARHHSSNALGFDQRENLNQSLVIALLSVSYTSAEDDQIIETYGRSLMDAINEDMRRLKTLDPFLYLPYAAPYQDPLSSYTEANLRHLREIATKWDPHRTFQYQVPGGFKLFSAESSTPSFCYGS</sequence>
<keyword evidence="8" id="KW-1185">Reference proteome</keyword>
<feature type="domain" description="FAD-binding PCMH-type" evidence="6">
    <location>
        <begin position="43"/>
        <end position="224"/>
    </location>
</feature>
<evidence type="ECO:0000256" key="1">
    <source>
        <dbReference type="ARBA" id="ARBA00005466"/>
    </source>
</evidence>
<dbReference type="GO" id="GO:0071949">
    <property type="term" value="F:FAD binding"/>
    <property type="evidence" value="ECO:0007669"/>
    <property type="project" value="InterPro"/>
</dbReference>
<evidence type="ECO:0000259" key="6">
    <source>
        <dbReference type="PROSITE" id="PS51387"/>
    </source>
</evidence>
<dbReference type="OrthoDB" id="2151789at2759"/>
<proteinExistence type="inferred from homology"/>
<keyword evidence="3" id="KW-0274">FAD</keyword>
<dbReference type="InterPro" id="IPR006094">
    <property type="entry name" value="Oxid_FAD_bind_N"/>
</dbReference>
<dbReference type="PROSITE" id="PS51387">
    <property type="entry name" value="FAD_PCMH"/>
    <property type="match status" value="1"/>
</dbReference>
<dbReference type="Pfam" id="PF01565">
    <property type="entry name" value="FAD_binding_4"/>
    <property type="match status" value="1"/>
</dbReference>
<name>A0A9P9D8H6_9PLEO</name>
<dbReference type="SUPFAM" id="SSF56176">
    <property type="entry name" value="FAD-binding/transporter-associated domain-like"/>
    <property type="match status" value="1"/>
</dbReference>
<accession>A0A9P9D8H6</accession>
<dbReference type="PANTHER" id="PTHR42973">
    <property type="entry name" value="BINDING OXIDOREDUCTASE, PUTATIVE (AFU_ORTHOLOGUE AFUA_1G17690)-RELATED"/>
    <property type="match status" value="1"/>
</dbReference>
<dbReference type="Proteomes" id="UP000700596">
    <property type="component" value="Unassembled WGS sequence"/>
</dbReference>
<dbReference type="InterPro" id="IPR050416">
    <property type="entry name" value="FAD-linked_Oxidoreductase"/>
</dbReference>
<evidence type="ECO:0000256" key="3">
    <source>
        <dbReference type="ARBA" id="ARBA00022827"/>
    </source>
</evidence>
<protein>
    <submittedName>
        <fullName evidence="7">Oxidoreductase</fullName>
    </submittedName>
</protein>
<keyword evidence="4" id="KW-0560">Oxidoreductase</keyword>
<feature type="chain" id="PRO_5040251251" evidence="5">
    <location>
        <begin position="20"/>
        <end position="498"/>
    </location>
</feature>
<keyword evidence="5" id="KW-0732">Signal</keyword>
<evidence type="ECO:0000313" key="7">
    <source>
        <dbReference type="EMBL" id="KAH7114329.1"/>
    </source>
</evidence>
<keyword evidence="2" id="KW-0285">Flavoprotein</keyword>
<evidence type="ECO:0000313" key="8">
    <source>
        <dbReference type="Proteomes" id="UP000700596"/>
    </source>
</evidence>
<feature type="signal peptide" evidence="5">
    <location>
        <begin position="1"/>
        <end position="19"/>
    </location>
</feature>
<dbReference type="Gene3D" id="3.30.465.10">
    <property type="match status" value="1"/>
</dbReference>
<reference evidence="7" key="1">
    <citation type="journal article" date="2021" name="Nat. Commun.">
        <title>Genetic determinants of endophytism in the Arabidopsis root mycobiome.</title>
        <authorList>
            <person name="Mesny F."/>
            <person name="Miyauchi S."/>
            <person name="Thiergart T."/>
            <person name="Pickel B."/>
            <person name="Atanasova L."/>
            <person name="Karlsson M."/>
            <person name="Huettel B."/>
            <person name="Barry K.W."/>
            <person name="Haridas S."/>
            <person name="Chen C."/>
            <person name="Bauer D."/>
            <person name="Andreopoulos W."/>
            <person name="Pangilinan J."/>
            <person name="LaButti K."/>
            <person name="Riley R."/>
            <person name="Lipzen A."/>
            <person name="Clum A."/>
            <person name="Drula E."/>
            <person name="Henrissat B."/>
            <person name="Kohler A."/>
            <person name="Grigoriev I.V."/>
            <person name="Martin F.M."/>
            <person name="Hacquard S."/>
        </authorList>
    </citation>
    <scope>NUCLEOTIDE SEQUENCE</scope>
    <source>
        <strain evidence="7">MPI-CAGE-CH-0243</strain>
    </source>
</reference>
<dbReference type="InterPro" id="IPR036318">
    <property type="entry name" value="FAD-bd_PCMH-like_sf"/>
</dbReference>
<evidence type="ECO:0000256" key="5">
    <source>
        <dbReference type="SAM" id="SignalP"/>
    </source>
</evidence>
<comment type="caution">
    <text evidence="7">The sequence shown here is derived from an EMBL/GenBank/DDBJ whole genome shotgun (WGS) entry which is preliminary data.</text>
</comment>
<evidence type="ECO:0000256" key="4">
    <source>
        <dbReference type="ARBA" id="ARBA00023002"/>
    </source>
</evidence>
<dbReference type="InterPro" id="IPR016169">
    <property type="entry name" value="FAD-bd_PCMH_sub2"/>
</dbReference>
<dbReference type="InterPro" id="IPR016166">
    <property type="entry name" value="FAD-bd_PCMH"/>
</dbReference>
<gene>
    <name evidence="7" type="ORF">B0J11DRAFT_594896</name>
</gene>